<dbReference type="RefSeq" id="WP_052561228.1">
    <property type="nucleotide sequence ID" value="NZ_BAFN01000001.1"/>
</dbReference>
<keyword evidence="1" id="KW-0808">Transferase</keyword>
<dbReference type="InterPro" id="IPR027417">
    <property type="entry name" value="P-loop_NTPase"/>
</dbReference>
<evidence type="ECO:0000256" key="1">
    <source>
        <dbReference type="ARBA" id="ARBA00022679"/>
    </source>
</evidence>
<reference evidence="3" key="1">
    <citation type="journal article" date="2015" name="Genome Announc.">
        <title>Draft Genome Sequence of an Anaerobic Ammonium-Oxidizing Bacterium, "Candidatus Brocadia sinica".</title>
        <authorList>
            <person name="Oshiki M."/>
            <person name="Shinyako-Hata K."/>
            <person name="Satoh H."/>
            <person name="Okabe S."/>
        </authorList>
    </citation>
    <scope>NUCLEOTIDE SEQUENCE [LARGE SCALE GENOMIC DNA]</scope>
    <source>
        <strain evidence="3">JPN1</strain>
    </source>
</reference>
<comment type="caution">
    <text evidence="2">The sequence shown here is derived from an EMBL/GenBank/DDBJ whole genome shotgun (WGS) entry which is preliminary data.</text>
</comment>
<dbReference type="InterPro" id="IPR037359">
    <property type="entry name" value="NST/OST"/>
</dbReference>
<dbReference type="Pfam" id="PF13469">
    <property type="entry name" value="Sulfotransfer_3"/>
    <property type="match status" value="1"/>
</dbReference>
<dbReference type="EMBL" id="BAFN01000001">
    <property type="protein sequence ID" value="GAN31536.1"/>
    <property type="molecule type" value="Genomic_DNA"/>
</dbReference>
<dbReference type="PANTHER" id="PTHR10605:SF56">
    <property type="entry name" value="BIFUNCTIONAL HEPARAN SULFATE N-DEACETYLASE_N-SULFOTRANSFERASE"/>
    <property type="match status" value="1"/>
</dbReference>
<dbReference type="PANTHER" id="PTHR10605">
    <property type="entry name" value="HEPARAN SULFATE SULFOTRANSFERASE"/>
    <property type="match status" value="1"/>
</dbReference>
<dbReference type="SUPFAM" id="SSF52540">
    <property type="entry name" value="P-loop containing nucleoside triphosphate hydrolases"/>
    <property type="match status" value="1"/>
</dbReference>
<keyword evidence="3" id="KW-1185">Reference proteome</keyword>
<sequence length="304" mass="35734">MSTKIILPNFLIVGAAKSGTTSLYRYLEQHPEIYMSSVKEPRFITAQFVKFPLGGIGDEKAEKSIVKSFDVYKKLFKKSNNEKAIGEASADNLYFYEDAIPHIKKYLGDVKIIIILRNPVERTFSSYQMFVASLREHLSFESALKAEDQRKKMNWAYGWHYKSVSFYYEQVKAYLEKFSQVKVCLYDDLKVDSLNLINDMYKFLEVDTTFIPDTSFQFNVGGVPKNKFIQKLFIKPSESSSFVKQIVKIFFSEKKINKLMERLRKKNMRKIQMKPETSEYLKNIFREDILKLQDLINRDLSHWL</sequence>
<dbReference type="Gene3D" id="3.40.50.300">
    <property type="entry name" value="P-loop containing nucleotide triphosphate hydrolases"/>
    <property type="match status" value="1"/>
</dbReference>
<dbReference type="Proteomes" id="UP000032309">
    <property type="component" value="Unassembled WGS sequence"/>
</dbReference>
<protein>
    <submittedName>
        <fullName evidence="2">Sulfotransferase</fullName>
    </submittedName>
</protein>
<gene>
    <name evidence="2" type="ORF">BROSI_A0037</name>
</gene>
<evidence type="ECO:0000313" key="2">
    <source>
        <dbReference type="EMBL" id="GAN31536.1"/>
    </source>
</evidence>
<name>A0ABQ0JS27_9BACT</name>
<proteinExistence type="predicted"/>
<evidence type="ECO:0000313" key="3">
    <source>
        <dbReference type="Proteomes" id="UP000032309"/>
    </source>
</evidence>
<accession>A0ABQ0JS27</accession>
<organism evidence="2 3">
    <name type="scientific">Candidatus Brocadia sinica JPN1</name>
    <dbReference type="NCBI Taxonomy" id="1197129"/>
    <lineage>
        <taxon>Bacteria</taxon>
        <taxon>Pseudomonadati</taxon>
        <taxon>Planctomycetota</taxon>
        <taxon>Candidatus Brocadiia</taxon>
        <taxon>Candidatus Brocadiales</taxon>
        <taxon>Candidatus Brocadiaceae</taxon>
        <taxon>Candidatus Brocadia</taxon>
    </lineage>
</organism>